<dbReference type="OrthoDB" id="10258156at2759"/>
<dbReference type="InterPro" id="IPR025714">
    <property type="entry name" value="Methyltranfer_dom"/>
</dbReference>
<reference evidence="2" key="1">
    <citation type="submission" date="2021-12" db="EMBL/GenBank/DDBJ databases">
        <authorList>
            <person name="King R."/>
        </authorList>
    </citation>
    <scope>NUCLEOTIDE SEQUENCE</scope>
</reference>
<dbReference type="Proteomes" id="UP001153714">
    <property type="component" value="Chromosome 6"/>
</dbReference>
<dbReference type="SUPFAM" id="SSF53335">
    <property type="entry name" value="S-adenosyl-L-methionine-dependent methyltransferases"/>
    <property type="match status" value="1"/>
</dbReference>
<dbReference type="InterPro" id="IPR052220">
    <property type="entry name" value="METTL25"/>
</dbReference>
<reference evidence="2" key="2">
    <citation type="submission" date="2022-10" db="EMBL/GenBank/DDBJ databases">
        <authorList>
            <consortium name="ENA_rothamsted_submissions"/>
            <consortium name="culmorum"/>
            <person name="King R."/>
        </authorList>
    </citation>
    <scope>NUCLEOTIDE SEQUENCE</scope>
</reference>
<name>A0A9N9RD56_9NEOP</name>
<feature type="domain" description="Methyltransferase" evidence="1">
    <location>
        <begin position="106"/>
        <end position="247"/>
    </location>
</feature>
<evidence type="ECO:0000259" key="1">
    <source>
        <dbReference type="Pfam" id="PF13679"/>
    </source>
</evidence>
<organism evidence="2 3">
    <name type="scientific">Diatraea saccharalis</name>
    <name type="common">sugarcane borer</name>
    <dbReference type="NCBI Taxonomy" id="40085"/>
    <lineage>
        <taxon>Eukaryota</taxon>
        <taxon>Metazoa</taxon>
        <taxon>Ecdysozoa</taxon>
        <taxon>Arthropoda</taxon>
        <taxon>Hexapoda</taxon>
        <taxon>Insecta</taxon>
        <taxon>Pterygota</taxon>
        <taxon>Neoptera</taxon>
        <taxon>Endopterygota</taxon>
        <taxon>Lepidoptera</taxon>
        <taxon>Glossata</taxon>
        <taxon>Ditrysia</taxon>
        <taxon>Pyraloidea</taxon>
        <taxon>Crambidae</taxon>
        <taxon>Crambinae</taxon>
        <taxon>Diatraea</taxon>
    </lineage>
</organism>
<evidence type="ECO:0000313" key="3">
    <source>
        <dbReference type="Proteomes" id="UP001153714"/>
    </source>
</evidence>
<dbReference type="InterPro" id="IPR029063">
    <property type="entry name" value="SAM-dependent_MTases_sf"/>
</dbReference>
<accession>A0A9N9RD56</accession>
<evidence type="ECO:0000313" key="2">
    <source>
        <dbReference type="EMBL" id="CAG9794132.1"/>
    </source>
</evidence>
<dbReference type="AlphaFoldDB" id="A0A9N9RD56"/>
<sequence>MSFPSSFESAEKYLDECTAFFKEFRYVFCHQNNEVLVKNVLDHINVCNFESVDVFDKNFDITRLIQDDDYLKRFFFTWDRLQVHFDDVEEKDFDNDIEAPVSPKKRYEVLNLVNEVVNICENYNCDLLVDFGSGLGYIDQLIYDVADYKVLGLESNDSHYDSAQKRQKEYHTDSTSNVKFLKHTVKEDSHLKIAEYLQEVFPDHGQFCVIGLHACADLTVEAMCNFLKMPDAKSLAVLPCCYHKMTKDGANFKYFPLSGNLKKIFEKHDAYSFTDVSFLRLAAHAGSEQRDLYEKVFSLLVRSILELYAHNNGLIIKRNKRKAVRMKGKKDFETYIQDAVNTGYSLIPKPNPADIQQETCKNDEIVNGFNMDELRRLWWKISQGPLFKKAGIYILMQEYMQPIVENFILLDRLLFLKENGIEKCWYKKIFNQIVSPRCLALIAVK</sequence>
<dbReference type="Pfam" id="PF13679">
    <property type="entry name" value="Methyltransf_32"/>
    <property type="match status" value="1"/>
</dbReference>
<proteinExistence type="predicted"/>
<dbReference type="PANTHER" id="PTHR12496:SF0">
    <property type="entry name" value="METHYLTRANSFERASE DOMAIN-CONTAINING PROTEIN"/>
    <property type="match status" value="1"/>
</dbReference>
<keyword evidence="3" id="KW-1185">Reference proteome</keyword>
<protein>
    <recommendedName>
        <fullName evidence="1">Methyltransferase domain-containing protein</fullName>
    </recommendedName>
</protein>
<dbReference type="PANTHER" id="PTHR12496">
    <property type="entry name" value="CGI-41 METHYLTRANSFERASE"/>
    <property type="match status" value="1"/>
</dbReference>
<dbReference type="EMBL" id="OU893337">
    <property type="protein sequence ID" value="CAG9794132.1"/>
    <property type="molecule type" value="Genomic_DNA"/>
</dbReference>
<gene>
    <name evidence="2" type="ORF">DIATSA_LOCUS11531</name>
</gene>